<name>A0A2V3PS66_9BACT</name>
<dbReference type="Gene3D" id="3.30.428.10">
    <property type="entry name" value="HIT-like"/>
    <property type="match status" value="1"/>
</dbReference>
<feature type="short sequence motif" description="Histidine triad motif" evidence="2 3">
    <location>
        <begin position="91"/>
        <end position="95"/>
    </location>
</feature>
<dbReference type="InterPro" id="IPR036265">
    <property type="entry name" value="HIT-like_sf"/>
</dbReference>
<evidence type="ECO:0000256" key="1">
    <source>
        <dbReference type="PIRSR" id="PIRSR601310-1"/>
    </source>
</evidence>
<dbReference type="PROSITE" id="PS51084">
    <property type="entry name" value="HIT_2"/>
    <property type="match status" value="1"/>
</dbReference>
<dbReference type="RefSeq" id="WP_110309326.1">
    <property type="nucleotide sequence ID" value="NZ_QICL01000002.1"/>
</dbReference>
<dbReference type="PANTHER" id="PTHR46648:SF1">
    <property type="entry name" value="ADENOSINE 5'-MONOPHOSPHORAMIDASE HNT1"/>
    <property type="match status" value="1"/>
</dbReference>
<protein>
    <submittedName>
        <fullName evidence="5">Histidine triad (HIT) family protein</fullName>
    </submittedName>
</protein>
<gene>
    <name evidence="5" type="ORF">CLV62_10267</name>
</gene>
<dbReference type="InterPro" id="IPR011146">
    <property type="entry name" value="HIT-like"/>
</dbReference>
<keyword evidence="6" id="KW-1185">Reference proteome</keyword>
<evidence type="ECO:0000256" key="3">
    <source>
        <dbReference type="PROSITE-ProRule" id="PRU00464"/>
    </source>
</evidence>
<dbReference type="AlphaFoldDB" id="A0A2V3PS66"/>
<evidence type="ECO:0000256" key="2">
    <source>
        <dbReference type="PIRSR" id="PIRSR601310-3"/>
    </source>
</evidence>
<dbReference type="PRINTS" id="PR00332">
    <property type="entry name" value="HISTRIAD"/>
</dbReference>
<dbReference type="GO" id="GO:0009117">
    <property type="term" value="P:nucleotide metabolic process"/>
    <property type="evidence" value="ECO:0007669"/>
    <property type="project" value="TreeGrafter"/>
</dbReference>
<dbReference type="SUPFAM" id="SSF54197">
    <property type="entry name" value="HIT-like"/>
    <property type="match status" value="1"/>
</dbReference>
<comment type="caution">
    <text evidence="5">The sequence shown here is derived from an EMBL/GenBank/DDBJ whole genome shotgun (WGS) entry which is preliminary data.</text>
</comment>
<evidence type="ECO:0000313" key="6">
    <source>
        <dbReference type="Proteomes" id="UP000247973"/>
    </source>
</evidence>
<dbReference type="Pfam" id="PF01230">
    <property type="entry name" value="HIT"/>
    <property type="match status" value="1"/>
</dbReference>
<accession>A0A2V3PS66</accession>
<dbReference type="GO" id="GO:0003824">
    <property type="term" value="F:catalytic activity"/>
    <property type="evidence" value="ECO:0007669"/>
    <property type="project" value="InterPro"/>
</dbReference>
<sequence length="133" mass="15178">MSTIFSKIIKGEIPCYKIAENDSFFAFLDIRPMTKGHVLVIPKHETDYLLDLDDQILSEMIVYSKKIAKAIQKAVPCKRIGLMVIGMEVPHAHIHLIPINAEKDMNLSNPRLKLSEDEFQQITKDITSELENI</sequence>
<dbReference type="OrthoDB" id="9784774at2"/>
<dbReference type="PANTHER" id="PTHR46648">
    <property type="entry name" value="HIT FAMILY PROTEIN 1"/>
    <property type="match status" value="1"/>
</dbReference>
<evidence type="ECO:0000259" key="4">
    <source>
        <dbReference type="PROSITE" id="PS51084"/>
    </source>
</evidence>
<dbReference type="Proteomes" id="UP000247973">
    <property type="component" value="Unassembled WGS sequence"/>
</dbReference>
<dbReference type="EMBL" id="QICL01000002">
    <property type="protein sequence ID" value="PXV68037.1"/>
    <property type="molecule type" value="Genomic_DNA"/>
</dbReference>
<evidence type="ECO:0000313" key="5">
    <source>
        <dbReference type="EMBL" id="PXV68037.1"/>
    </source>
</evidence>
<organism evidence="5 6">
    <name type="scientific">Dysgonomonas alginatilytica</name>
    <dbReference type="NCBI Taxonomy" id="1605892"/>
    <lineage>
        <taxon>Bacteria</taxon>
        <taxon>Pseudomonadati</taxon>
        <taxon>Bacteroidota</taxon>
        <taxon>Bacteroidia</taxon>
        <taxon>Bacteroidales</taxon>
        <taxon>Dysgonomonadaceae</taxon>
        <taxon>Dysgonomonas</taxon>
    </lineage>
</organism>
<reference evidence="5 6" key="1">
    <citation type="submission" date="2018-03" db="EMBL/GenBank/DDBJ databases">
        <title>Genomic Encyclopedia of Archaeal and Bacterial Type Strains, Phase II (KMG-II): from individual species to whole genera.</title>
        <authorList>
            <person name="Goeker M."/>
        </authorList>
    </citation>
    <scope>NUCLEOTIDE SEQUENCE [LARGE SCALE GENOMIC DNA]</scope>
    <source>
        <strain evidence="5 6">DSM 100214</strain>
    </source>
</reference>
<feature type="active site" description="Tele-AMP-histidine intermediate" evidence="1">
    <location>
        <position position="93"/>
    </location>
</feature>
<feature type="domain" description="HIT" evidence="4">
    <location>
        <begin position="4"/>
        <end position="107"/>
    </location>
</feature>
<dbReference type="InterPro" id="IPR001310">
    <property type="entry name" value="Histidine_triad_HIT"/>
</dbReference>
<proteinExistence type="predicted"/>